<comment type="caution">
    <text evidence="1">The sequence shown here is derived from an EMBL/GenBank/DDBJ whole genome shotgun (WGS) entry which is preliminary data.</text>
</comment>
<reference evidence="1 2" key="1">
    <citation type="submission" date="2018-01" db="EMBL/GenBank/DDBJ databases">
        <title>Whole genome sequencing of Histamine producing bacteria.</title>
        <authorList>
            <person name="Butler K."/>
        </authorList>
    </citation>
    <scope>NUCLEOTIDE SEQUENCE [LARGE SCALE GENOMIC DNA]</scope>
    <source>
        <strain evidence="1 2">A6-1</strain>
    </source>
</reference>
<accession>A0ABX5H1J3</accession>
<organism evidence="1 2">
    <name type="scientific">Photobacterium angustum</name>
    <dbReference type="NCBI Taxonomy" id="661"/>
    <lineage>
        <taxon>Bacteria</taxon>
        <taxon>Pseudomonadati</taxon>
        <taxon>Pseudomonadota</taxon>
        <taxon>Gammaproteobacteria</taxon>
        <taxon>Vibrionales</taxon>
        <taxon>Vibrionaceae</taxon>
        <taxon>Photobacterium</taxon>
    </lineage>
</organism>
<evidence type="ECO:0000313" key="1">
    <source>
        <dbReference type="EMBL" id="PSX07101.1"/>
    </source>
</evidence>
<keyword evidence="2" id="KW-1185">Reference proteome</keyword>
<protein>
    <submittedName>
        <fullName evidence="1">Uncharacterized protein</fullName>
    </submittedName>
</protein>
<sequence>MINKIERLNKIIPRSIEISLDEILTNIDRHLTVEHLMDVITENLEISNIASLNKQESELVLNSINSVLSTFLNHEEQLLEYAIDVINERSTQNINN</sequence>
<dbReference type="EMBL" id="PYOU01000014">
    <property type="protein sequence ID" value="PSX07101.1"/>
    <property type="molecule type" value="Genomic_DNA"/>
</dbReference>
<evidence type="ECO:0000313" key="2">
    <source>
        <dbReference type="Proteomes" id="UP000240989"/>
    </source>
</evidence>
<dbReference type="Proteomes" id="UP000240989">
    <property type="component" value="Unassembled WGS sequence"/>
</dbReference>
<proteinExistence type="predicted"/>
<gene>
    <name evidence="1" type="ORF">C0W27_16150</name>
</gene>
<name>A0ABX5H1J3_PHOAN</name>